<proteinExistence type="predicted"/>
<protein>
    <recommendedName>
        <fullName evidence="3">YD repeat-containing protein</fullName>
    </recommendedName>
</protein>
<gene>
    <name evidence="1" type="ORF">ACFSAH_14090</name>
</gene>
<evidence type="ECO:0000313" key="2">
    <source>
        <dbReference type="Proteomes" id="UP001597118"/>
    </source>
</evidence>
<reference evidence="2" key="1">
    <citation type="journal article" date="2019" name="Int. J. Syst. Evol. Microbiol.">
        <title>The Global Catalogue of Microorganisms (GCM) 10K type strain sequencing project: providing services to taxonomists for standard genome sequencing and annotation.</title>
        <authorList>
            <consortium name="The Broad Institute Genomics Platform"/>
            <consortium name="The Broad Institute Genome Sequencing Center for Infectious Disease"/>
            <person name="Wu L."/>
            <person name="Ma J."/>
        </authorList>
    </citation>
    <scope>NUCLEOTIDE SEQUENCE [LARGE SCALE GENOMIC DNA]</scope>
    <source>
        <strain evidence="2">CCUG 53762</strain>
    </source>
</reference>
<dbReference type="Proteomes" id="UP001597118">
    <property type="component" value="Unassembled WGS sequence"/>
</dbReference>
<dbReference type="Gene3D" id="2.180.10.10">
    <property type="entry name" value="RHS repeat-associated core"/>
    <property type="match status" value="1"/>
</dbReference>
<accession>A0ABW4IG05</accession>
<dbReference type="RefSeq" id="WP_379663380.1">
    <property type="nucleotide sequence ID" value="NZ_JBHUDG010000029.1"/>
</dbReference>
<name>A0ABW4IG05_9SPHI</name>
<evidence type="ECO:0008006" key="3">
    <source>
        <dbReference type="Google" id="ProtNLM"/>
    </source>
</evidence>
<organism evidence="1 2">
    <name type="scientific">Pseudopedobacter beijingensis</name>
    <dbReference type="NCBI Taxonomy" id="1207056"/>
    <lineage>
        <taxon>Bacteria</taxon>
        <taxon>Pseudomonadati</taxon>
        <taxon>Bacteroidota</taxon>
        <taxon>Sphingobacteriia</taxon>
        <taxon>Sphingobacteriales</taxon>
        <taxon>Sphingobacteriaceae</taxon>
        <taxon>Pseudopedobacter</taxon>
    </lineage>
</organism>
<evidence type="ECO:0000313" key="1">
    <source>
        <dbReference type="EMBL" id="MFD1631008.1"/>
    </source>
</evidence>
<comment type="caution">
    <text evidence="1">The sequence shown here is derived from an EMBL/GenBank/DDBJ whole genome shotgun (WGS) entry which is preliminary data.</text>
</comment>
<keyword evidence="2" id="KW-1185">Reference proteome</keyword>
<sequence>MNADGAGTSTVGRDAYAYSLGYYQGDYNAIGGSGAPAFGRSYAAAPGDITGKNLYNGNISHSTYAIREINSGQPAGYTYGYDQLNRLKRMRQHHIGPGTGNWNSQTLSPAYSEDFSYDANGNIQTLDRMNGGGTVMDNLSYSYDTANGRNNRLTAVADAVGVWSCYL</sequence>
<dbReference type="EMBL" id="JBHUDG010000029">
    <property type="protein sequence ID" value="MFD1631008.1"/>
    <property type="molecule type" value="Genomic_DNA"/>
</dbReference>